<reference evidence="4 5" key="1">
    <citation type="submission" date="2020-07" db="EMBL/GenBank/DDBJ databases">
        <title>Genome of Haloechinothrix sp.</title>
        <authorList>
            <person name="Tang S.-K."/>
            <person name="Yang L."/>
            <person name="Zhu W.-Y."/>
        </authorList>
    </citation>
    <scope>NUCLEOTIDE SEQUENCE [LARGE SCALE GENOMIC DNA]</scope>
    <source>
        <strain evidence="4 5">YIM 98757</strain>
    </source>
</reference>
<dbReference type="PANTHER" id="PTHR46401">
    <property type="entry name" value="GLYCOSYLTRANSFERASE WBBK-RELATED"/>
    <property type="match status" value="1"/>
</dbReference>
<evidence type="ECO:0000313" key="5">
    <source>
        <dbReference type="Proteomes" id="UP000582974"/>
    </source>
</evidence>
<protein>
    <submittedName>
        <fullName evidence="4">Glycosyltransferase family 4 protein</fullName>
    </submittedName>
</protein>
<keyword evidence="2 4" id="KW-0808">Transferase</keyword>
<evidence type="ECO:0000313" key="4">
    <source>
        <dbReference type="EMBL" id="MBA0128018.1"/>
    </source>
</evidence>
<dbReference type="GO" id="GO:0009103">
    <property type="term" value="P:lipopolysaccharide biosynthetic process"/>
    <property type="evidence" value="ECO:0007669"/>
    <property type="project" value="TreeGrafter"/>
</dbReference>
<dbReference type="AlphaFoldDB" id="A0A838AFX9"/>
<dbReference type="Pfam" id="PF13439">
    <property type="entry name" value="Glyco_transf_4"/>
    <property type="match status" value="1"/>
</dbReference>
<feature type="domain" description="Glycosyltransferase subfamily 4-like N-terminal" evidence="3">
    <location>
        <begin position="16"/>
        <end position="175"/>
    </location>
</feature>
<dbReference type="EMBL" id="JACCKD010000009">
    <property type="protein sequence ID" value="MBA0128018.1"/>
    <property type="molecule type" value="Genomic_DNA"/>
</dbReference>
<keyword evidence="5" id="KW-1185">Reference proteome</keyword>
<proteinExistence type="predicted"/>
<dbReference type="RefSeq" id="WP_180894815.1">
    <property type="nucleotide sequence ID" value="NZ_JACCKD010000009.1"/>
</dbReference>
<dbReference type="Proteomes" id="UP000582974">
    <property type="component" value="Unassembled WGS sequence"/>
</dbReference>
<evidence type="ECO:0000256" key="2">
    <source>
        <dbReference type="ARBA" id="ARBA00022679"/>
    </source>
</evidence>
<name>A0A838AFX9_9PSEU</name>
<organism evidence="4 5">
    <name type="scientific">Haloechinothrix aidingensis</name>
    <dbReference type="NCBI Taxonomy" id="2752311"/>
    <lineage>
        <taxon>Bacteria</taxon>
        <taxon>Bacillati</taxon>
        <taxon>Actinomycetota</taxon>
        <taxon>Actinomycetes</taxon>
        <taxon>Pseudonocardiales</taxon>
        <taxon>Pseudonocardiaceae</taxon>
        <taxon>Haloechinothrix</taxon>
    </lineage>
</organism>
<dbReference type="Pfam" id="PF13692">
    <property type="entry name" value="Glyco_trans_1_4"/>
    <property type="match status" value="1"/>
</dbReference>
<gene>
    <name evidence="4" type="ORF">H0B56_20935</name>
</gene>
<dbReference type="PANTHER" id="PTHR46401:SF2">
    <property type="entry name" value="GLYCOSYLTRANSFERASE WBBK-RELATED"/>
    <property type="match status" value="1"/>
</dbReference>
<dbReference type="CDD" id="cd03809">
    <property type="entry name" value="GT4_MtfB-like"/>
    <property type="match status" value="1"/>
</dbReference>
<dbReference type="Gene3D" id="3.40.50.2000">
    <property type="entry name" value="Glycogen Phosphorylase B"/>
    <property type="match status" value="2"/>
</dbReference>
<evidence type="ECO:0000259" key="3">
    <source>
        <dbReference type="Pfam" id="PF13439"/>
    </source>
</evidence>
<sequence>MPELVVLADQLFAPVPGGTGRYTAELLRALAETTPPGWTVTSVVSRRDEAEKAEIPGVNGPRILPVPRRALIAMWQAGMPYWPGGDAVHAPTPLAPPRKPAFGRHRGASLAVTVHDTVPWTHPHTLTARGVAWHRSMVSRAMRRADFVVVPTRSVADELRAYVPGDSRLEVIPHGTTEVFTAAEGVDLPVDVGHLDLPDRYILSVGTLEPRKGLDVLIEAVARMHGVDPRAPDLLLIGQQGWGGVDPVSHAEGCGLPPGTVRVLGRLSDLELAAVLRRATVLAAPSHAEGFGLPVLEAMAAGVPVVHSDVPALIEVAGGAGVTVPRGEVRALSESLLEVVHDSVWAAQLAAQGRRRAEEFSWRGAARAVWALHRDGYRDSQPAVPS</sequence>
<dbReference type="InterPro" id="IPR028098">
    <property type="entry name" value="Glyco_trans_4-like_N"/>
</dbReference>
<accession>A0A838AFX9</accession>
<dbReference type="SUPFAM" id="SSF53756">
    <property type="entry name" value="UDP-Glycosyltransferase/glycogen phosphorylase"/>
    <property type="match status" value="1"/>
</dbReference>
<dbReference type="GO" id="GO:0016757">
    <property type="term" value="F:glycosyltransferase activity"/>
    <property type="evidence" value="ECO:0007669"/>
    <property type="project" value="UniProtKB-KW"/>
</dbReference>
<keyword evidence="1" id="KW-0328">Glycosyltransferase</keyword>
<comment type="caution">
    <text evidence="4">The sequence shown here is derived from an EMBL/GenBank/DDBJ whole genome shotgun (WGS) entry which is preliminary data.</text>
</comment>
<evidence type="ECO:0000256" key="1">
    <source>
        <dbReference type="ARBA" id="ARBA00022676"/>
    </source>
</evidence>